<reference evidence="7 8" key="1">
    <citation type="submission" date="2018-10" db="EMBL/GenBank/DDBJ databases">
        <title>Comparative functional genomics of the obligate endosymbiont Buchnera aphidicola.</title>
        <authorList>
            <person name="Chong R.A."/>
        </authorList>
    </citation>
    <scope>NUCLEOTIDE SEQUENCE [LARGE SCALE GENOMIC DNA]</scope>
    <source>
        <strain evidence="7 8">Ssp</strain>
    </source>
</reference>
<dbReference type="InterPro" id="IPR034904">
    <property type="entry name" value="FSCA_dom_sf"/>
</dbReference>
<keyword evidence="4 5" id="KW-0411">Iron-sulfur</keyword>
<dbReference type="SUPFAM" id="SSF117916">
    <property type="entry name" value="Fe-S cluster assembly (FSCA) domain-like"/>
    <property type="match status" value="1"/>
</dbReference>
<protein>
    <recommendedName>
        <fullName evidence="5">Fe/S biogenesis protein NfuA</fullName>
    </recommendedName>
</protein>
<dbReference type="InterPro" id="IPR035903">
    <property type="entry name" value="HesB-like_dom_sf"/>
</dbReference>
<evidence type="ECO:0000256" key="3">
    <source>
        <dbReference type="ARBA" id="ARBA00023004"/>
    </source>
</evidence>
<gene>
    <name evidence="5" type="primary">nfuA</name>
    <name evidence="7" type="ORF">D9V79_01745</name>
</gene>
<evidence type="ECO:0000256" key="1">
    <source>
        <dbReference type="ARBA" id="ARBA00022485"/>
    </source>
</evidence>
<dbReference type="SUPFAM" id="SSF89360">
    <property type="entry name" value="HesB-like domain"/>
    <property type="match status" value="1"/>
</dbReference>
<dbReference type="Proteomes" id="UP000298636">
    <property type="component" value="Chromosome"/>
</dbReference>
<evidence type="ECO:0000256" key="2">
    <source>
        <dbReference type="ARBA" id="ARBA00022723"/>
    </source>
</evidence>
<dbReference type="GO" id="GO:0016226">
    <property type="term" value="P:iron-sulfur cluster assembly"/>
    <property type="evidence" value="ECO:0007669"/>
    <property type="project" value="UniProtKB-UniRule"/>
</dbReference>
<feature type="domain" description="NIF system FeS cluster assembly NifU C-terminal" evidence="6">
    <location>
        <begin position="115"/>
        <end position="179"/>
    </location>
</feature>
<evidence type="ECO:0000256" key="4">
    <source>
        <dbReference type="ARBA" id="ARBA00023014"/>
    </source>
</evidence>
<evidence type="ECO:0000313" key="7">
    <source>
        <dbReference type="EMBL" id="QCI26500.1"/>
    </source>
</evidence>
<evidence type="ECO:0000256" key="5">
    <source>
        <dbReference type="HAMAP-Rule" id="MF_01637"/>
    </source>
</evidence>
<dbReference type="InterPro" id="IPR017726">
    <property type="entry name" value="Fe/S_biogenesis_protein_NfuA"/>
</dbReference>
<dbReference type="RefSeq" id="WP_158352077.1">
    <property type="nucleotide sequence ID" value="NZ_CP032998.1"/>
</dbReference>
<dbReference type="InterPro" id="IPR001075">
    <property type="entry name" value="NIF_FeS_clus_asmbl_NifU_C"/>
</dbReference>
<dbReference type="PANTHER" id="PTHR11178:SF51">
    <property type="entry name" value="FE_S BIOGENESIS PROTEIN NFUA"/>
    <property type="match status" value="1"/>
</dbReference>
<keyword evidence="3 5" id="KW-0408">Iron</keyword>
<keyword evidence="2 5" id="KW-0479">Metal-binding</keyword>
<feature type="binding site" evidence="5">
    <location>
        <position position="154"/>
    </location>
    <ligand>
        <name>[4Fe-4S] cluster</name>
        <dbReference type="ChEBI" id="CHEBI:49883"/>
    </ligand>
</feature>
<proteinExistence type="inferred from homology"/>
<dbReference type="AlphaFoldDB" id="A0A4D6YKT1"/>
<comment type="similarity">
    <text evidence="5">Belongs to the NfuA family.</text>
</comment>
<name>A0A4D6YKT1_9GAMM</name>
<comment type="cofactor">
    <cofactor evidence="5">
        <name>[4Fe-4S] cluster</name>
        <dbReference type="ChEBI" id="CHEBI:49883"/>
    </cofactor>
    <text evidence="5">Binds 1 [4Fe-4S] cluster per subunit. The cluster is presumably bound at the interface of two monomers.</text>
</comment>
<evidence type="ECO:0000259" key="6">
    <source>
        <dbReference type="Pfam" id="PF01106"/>
    </source>
</evidence>
<dbReference type="GO" id="GO:0051604">
    <property type="term" value="P:protein maturation"/>
    <property type="evidence" value="ECO:0007669"/>
    <property type="project" value="UniProtKB-UniRule"/>
</dbReference>
<dbReference type="Gene3D" id="3.30.300.130">
    <property type="entry name" value="Fe-S cluster assembly (FSCA)"/>
    <property type="match status" value="1"/>
</dbReference>
<dbReference type="HAMAP" id="MF_01637">
    <property type="entry name" value="Fe_S_biogen_NfuA"/>
    <property type="match status" value="1"/>
</dbReference>
<sequence>MINISRAAQNYLKDILFKNSHFSILRIFIKYPGTQYAECKMLYDSKCNFRNGDIEIKYLYFSIYISNILFPYLKSAKIDLLYDEGNYQLMLMAPYAREKIYTVQNNNILLNKLKKFVHNHINPMLFTHGGEIVILEITKSGYVILKFLGSCNGCSMVNTTLKEGIEKKILYHFPDLLGVKDITEHYRGAHSFI</sequence>
<comment type="function">
    <text evidence="5">Involved in iron-sulfur cluster biogenesis. Binds a 4Fe-4S cluster, can transfer this cluster to apoproteins, and thereby intervenes in the maturation of Fe/S proteins. Could also act as a scaffold/chaperone for damaged Fe/S proteins.</text>
</comment>
<feature type="binding site" evidence="5">
    <location>
        <position position="151"/>
    </location>
    <ligand>
        <name>[4Fe-4S] cluster</name>
        <dbReference type="ChEBI" id="CHEBI:49883"/>
    </ligand>
</feature>
<evidence type="ECO:0000313" key="8">
    <source>
        <dbReference type="Proteomes" id="UP000298636"/>
    </source>
</evidence>
<dbReference type="PANTHER" id="PTHR11178">
    <property type="entry name" value="IRON-SULFUR CLUSTER SCAFFOLD PROTEIN NFU-RELATED"/>
    <property type="match status" value="1"/>
</dbReference>
<dbReference type="Pfam" id="PF01106">
    <property type="entry name" value="NifU"/>
    <property type="match status" value="1"/>
</dbReference>
<dbReference type="GO" id="GO:0051539">
    <property type="term" value="F:4 iron, 4 sulfur cluster binding"/>
    <property type="evidence" value="ECO:0007669"/>
    <property type="project" value="UniProtKB-UniRule"/>
</dbReference>
<comment type="subunit">
    <text evidence="5">Homodimer.</text>
</comment>
<dbReference type="GO" id="GO:0005506">
    <property type="term" value="F:iron ion binding"/>
    <property type="evidence" value="ECO:0007669"/>
    <property type="project" value="InterPro"/>
</dbReference>
<accession>A0A4D6YKT1</accession>
<keyword evidence="8" id="KW-1185">Reference proteome</keyword>
<dbReference type="OrthoDB" id="9785450at2"/>
<dbReference type="EMBL" id="CP032998">
    <property type="protein sequence ID" value="QCI26500.1"/>
    <property type="molecule type" value="Genomic_DNA"/>
</dbReference>
<organism evidence="7 8">
    <name type="scientific">Buchnera aphidicola</name>
    <name type="common">Stegophylla sp.</name>
    <dbReference type="NCBI Taxonomy" id="2315800"/>
    <lineage>
        <taxon>Bacteria</taxon>
        <taxon>Pseudomonadati</taxon>
        <taxon>Pseudomonadota</taxon>
        <taxon>Gammaproteobacteria</taxon>
        <taxon>Enterobacterales</taxon>
        <taxon>Erwiniaceae</taxon>
        <taxon>Buchnera</taxon>
    </lineage>
</organism>
<keyword evidence="1 5" id="KW-0004">4Fe-4S</keyword>